<accession>A0A7W1WN69</accession>
<dbReference type="InterPro" id="IPR051271">
    <property type="entry name" value="2C-system_Tx_regulators"/>
</dbReference>
<gene>
    <name evidence="12" type="ORF">H1191_01620</name>
</gene>
<keyword evidence="3 10" id="KW-0597">Phosphoprotein</keyword>
<name>A0A7W1WN69_9BACL</name>
<proteinExistence type="predicted"/>
<keyword evidence="5 9" id="KW-0805">Transcription regulation</keyword>
<dbReference type="SUPFAM" id="SSF52172">
    <property type="entry name" value="CheY-like"/>
    <property type="match status" value="1"/>
</dbReference>
<evidence type="ECO:0000313" key="12">
    <source>
        <dbReference type="EMBL" id="MBA4493013.1"/>
    </source>
</evidence>
<keyword evidence="13" id="KW-1185">Reference proteome</keyword>
<keyword evidence="7 9" id="KW-0010">Activator</keyword>
<keyword evidence="6 9" id="KW-0238">DNA-binding</keyword>
<dbReference type="PANTHER" id="PTHR45526">
    <property type="entry name" value="TRANSCRIPTIONAL REGULATORY PROTEIN DPIA"/>
    <property type="match status" value="1"/>
</dbReference>
<dbReference type="PANTHER" id="PTHR45526:SF1">
    <property type="entry name" value="TRANSCRIPTIONAL REGULATORY PROTEIN DCUR-RELATED"/>
    <property type="match status" value="1"/>
</dbReference>
<dbReference type="GO" id="GO:0005737">
    <property type="term" value="C:cytoplasm"/>
    <property type="evidence" value="ECO:0007669"/>
    <property type="project" value="UniProtKB-SubCell"/>
</dbReference>
<reference evidence="12 13" key="1">
    <citation type="submission" date="2020-07" db="EMBL/GenBank/DDBJ databases">
        <authorList>
            <person name="Feng H."/>
        </authorList>
    </citation>
    <scope>NUCLEOTIDE SEQUENCE [LARGE SCALE GENOMIC DNA]</scope>
    <source>
        <strain evidence="13">s-10</strain>
    </source>
</reference>
<dbReference type="PROSITE" id="PS50110">
    <property type="entry name" value="RESPONSE_REGULATORY"/>
    <property type="match status" value="1"/>
</dbReference>
<dbReference type="CDD" id="cd19925">
    <property type="entry name" value="REC_citrate_TCS"/>
    <property type="match status" value="1"/>
</dbReference>
<feature type="domain" description="Response regulatory" evidence="11">
    <location>
        <begin position="3"/>
        <end position="119"/>
    </location>
</feature>
<dbReference type="GO" id="GO:0000156">
    <property type="term" value="F:phosphorelay response regulator activity"/>
    <property type="evidence" value="ECO:0007669"/>
    <property type="project" value="TreeGrafter"/>
</dbReference>
<dbReference type="InterPro" id="IPR001789">
    <property type="entry name" value="Sig_transdc_resp-reg_receiver"/>
</dbReference>
<dbReference type="Pfam" id="PF00072">
    <property type="entry name" value="Response_reg"/>
    <property type="match status" value="1"/>
</dbReference>
<evidence type="ECO:0000256" key="5">
    <source>
        <dbReference type="ARBA" id="ARBA00023015"/>
    </source>
</evidence>
<evidence type="ECO:0000256" key="8">
    <source>
        <dbReference type="ARBA" id="ARBA00023163"/>
    </source>
</evidence>
<dbReference type="Gene3D" id="3.40.50.2300">
    <property type="match status" value="1"/>
</dbReference>
<evidence type="ECO:0000256" key="2">
    <source>
        <dbReference type="ARBA" id="ARBA00022490"/>
    </source>
</evidence>
<feature type="modified residue" description="4-aspartylphosphate" evidence="10">
    <location>
        <position position="54"/>
    </location>
</feature>
<dbReference type="SUPFAM" id="SSF46785">
    <property type="entry name" value="Winged helix' DNA-binding domain"/>
    <property type="match status" value="1"/>
</dbReference>
<dbReference type="PIRSF" id="PIRSF006171">
    <property type="entry name" value="RR_citrat_malat"/>
    <property type="match status" value="1"/>
</dbReference>
<keyword evidence="4 9" id="KW-0902">Two-component regulatory system</keyword>
<dbReference type="Proteomes" id="UP000535491">
    <property type="component" value="Unassembled WGS sequence"/>
</dbReference>
<evidence type="ECO:0000256" key="7">
    <source>
        <dbReference type="ARBA" id="ARBA00023159"/>
    </source>
</evidence>
<evidence type="ECO:0000259" key="11">
    <source>
        <dbReference type="PROSITE" id="PS50110"/>
    </source>
</evidence>
<evidence type="ECO:0000256" key="1">
    <source>
        <dbReference type="ARBA" id="ARBA00004496"/>
    </source>
</evidence>
<sequence>MIRVLIVEDDPMVAEINKRYLTSIPEFTCVGVVSDVSQALLFLERKPADLVLLDIFMPGKNGLELLTEIRKKEKSIDVIVISAANDIQNIKKSLRLGAVDYLIKPFEFERLNSALRMYQKEHEFTKEQEELTQEDLDKLLLYQNKTDLISPQLPKGLTQKTLRHVVNSIFEIKSKGFTAEELAGKVGITRVSIRKYLKFLTEIGFLSIDLSYGTVGRPVNQYYLNERNTKRVEIYLKAPGI</sequence>
<comment type="caution">
    <text evidence="12">The sequence shown here is derived from an EMBL/GenBank/DDBJ whole genome shotgun (WGS) entry which is preliminary data.</text>
</comment>
<dbReference type="AlphaFoldDB" id="A0A7W1WN69"/>
<dbReference type="EMBL" id="JACEIQ010000001">
    <property type="protein sequence ID" value="MBA4493013.1"/>
    <property type="molecule type" value="Genomic_DNA"/>
</dbReference>
<comment type="subcellular location">
    <subcellularLocation>
        <location evidence="1 9">Cytoplasm</location>
    </subcellularLocation>
</comment>
<dbReference type="GO" id="GO:0003700">
    <property type="term" value="F:DNA-binding transcription factor activity"/>
    <property type="evidence" value="ECO:0007669"/>
    <property type="project" value="InterPro"/>
</dbReference>
<evidence type="ECO:0000256" key="4">
    <source>
        <dbReference type="ARBA" id="ARBA00023012"/>
    </source>
</evidence>
<dbReference type="GO" id="GO:0003677">
    <property type="term" value="F:DNA binding"/>
    <property type="evidence" value="ECO:0007669"/>
    <property type="project" value="UniProtKB-KW"/>
</dbReference>
<evidence type="ECO:0000256" key="9">
    <source>
        <dbReference type="PIRNR" id="PIRNR006171"/>
    </source>
</evidence>
<keyword evidence="8 9" id="KW-0804">Transcription</keyword>
<dbReference type="SMART" id="SM00448">
    <property type="entry name" value="REC"/>
    <property type="match status" value="1"/>
</dbReference>
<evidence type="ECO:0000256" key="6">
    <source>
        <dbReference type="ARBA" id="ARBA00023125"/>
    </source>
</evidence>
<dbReference type="InterPro" id="IPR036390">
    <property type="entry name" value="WH_DNA-bd_sf"/>
</dbReference>
<evidence type="ECO:0000313" key="13">
    <source>
        <dbReference type="Proteomes" id="UP000535491"/>
    </source>
</evidence>
<dbReference type="InterPro" id="IPR024187">
    <property type="entry name" value="Sig_transdc_resp-reg_cit/mal"/>
</dbReference>
<dbReference type="RefSeq" id="WP_181750232.1">
    <property type="nucleotide sequence ID" value="NZ_JACEIQ010000001.1"/>
</dbReference>
<organism evidence="12 13">
    <name type="scientific">Paenactinomyces guangxiensis</name>
    <dbReference type="NCBI Taxonomy" id="1490290"/>
    <lineage>
        <taxon>Bacteria</taxon>
        <taxon>Bacillati</taxon>
        <taxon>Bacillota</taxon>
        <taxon>Bacilli</taxon>
        <taxon>Bacillales</taxon>
        <taxon>Thermoactinomycetaceae</taxon>
        <taxon>Paenactinomyces</taxon>
    </lineage>
</organism>
<dbReference type="InterPro" id="IPR011006">
    <property type="entry name" value="CheY-like_superfamily"/>
</dbReference>
<evidence type="ECO:0000256" key="3">
    <source>
        <dbReference type="ARBA" id="ARBA00022553"/>
    </source>
</evidence>
<keyword evidence="2 9" id="KW-0963">Cytoplasm</keyword>
<evidence type="ECO:0000256" key="10">
    <source>
        <dbReference type="PROSITE-ProRule" id="PRU00169"/>
    </source>
</evidence>
<protein>
    <recommendedName>
        <fullName evidence="9">Transcriptional regulatory protein</fullName>
    </recommendedName>
</protein>